<evidence type="ECO:0000256" key="2">
    <source>
        <dbReference type="SAM" id="Phobius"/>
    </source>
</evidence>
<dbReference type="Proteomes" id="UP000317291">
    <property type="component" value="Unassembled WGS sequence"/>
</dbReference>
<keyword evidence="2" id="KW-1133">Transmembrane helix</keyword>
<feature type="transmembrane region" description="Helical" evidence="2">
    <location>
        <begin position="54"/>
        <end position="73"/>
    </location>
</feature>
<protein>
    <submittedName>
        <fullName evidence="4">Prepilin peptidase</fullName>
    </submittedName>
</protein>
<reference evidence="4 5" key="1">
    <citation type="submission" date="2019-06" db="EMBL/GenBank/DDBJ databases">
        <title>Tsukamurella conjunctivitidis sp. nov., Tsukamurella assacharolytica sp. nov. and Tsukamurella sputae sp. nov. isolated from patients with conjunctivitis, bacteraemia (lymphoma) and respiratory infection (sputum) in Hong Kong.</title>
        <authorList>
            <person name="Teng J.L.L."/>
            <person name="Lee H.H."/>
            <person name="Fong J.Y.H."/>
            <person name="Fok K.M.N."/>
            <person name="Lau S.K.P."/>
            <person name="Woo P.C.Y."/>
        </authorList>
    </citation>
    <scope>NUCLEOTIDE SEQUENCE [LARGE SCALE GENOMIC DNA]</scope>
    <source>
        <strain evidence="4 5">HKU71</strain>
    </source>
</reference>
<evidence type="ECO:0000259" key="3">
    <source>
        <dbReference type="Pfam" id="PF01478"/>
    </source>
</evidence>
<comment type="similarity">
    <text evidence="1">Belongs to the peptidase A24 family.</text>
</comment>
<keyword evidence="2" id="KW-0472">Membrane</keyword>
<feature type="transmembrane region" description="Helical" evidence="2">
    <location>
        <begin position="85"/>
        <end position="114"/>
    </location>
</feature>
<dbReference type="EMBL" id="VIGW01000003">
    <property type="protein sequence ID" value="TWS20039.1"/>
    <property type="molecule type" value="Genomic_DNA"/>
</dbReference>
<dbReference type="Pfam" id="PF01478">
    <property type="entry name" value="Peptidase_A24"/>
    <property type="match status" value="1"/>
</dbReference>
<keyword evidence="2" id="KW-0812">Transmembrane</keyword>
<dbReference type="AlphaFoldDB" id="A0A5C5RA97"/>
<dbReference type="Gene3D" id="1.20.120.1220">
    <property type="match status" value="1"/>
</dbReference>
<feature type="domain" description="Prepilin type IV endopeptidase peptidase" evidence="3">
    <location>
        <begin position="9"/>
        <end position="108"/>
    </location>
</feature>
<evidence type="ECO:0000313" key="5">
    <source>
        <dbReference type="Proteomes" id="UP000317291"/>
    </source>
</evidence>
<dbReference type="OrthoDB" id="4428077at2"/>
<evidence type="ECO:0000256" key="1">
    <source>
        <dbReference type="ARBA" id="ARBA00005801"/>
    </source>
</evidence>
<dbReference type="GO" id="GO:0006465">
    <property type="term" value="P:signal peptide processing"/>
    <property type="evidence" value="ECO:0007669"/>
    <property type="project" value="TreeGrafter"/>
</dbReference>
<dbReference type="PANTHER" id="PTHR30487:SF0">
    <property type="entry name" value="PREPILIN LEADER PEPTIDASE_N-METHYLTRANSFERASE-RELATED"/>
    <property type="match status" value="1"/>
</dbReference>
<dbReference type="RefSeq" id="WP_146560418.1">
    <property type="nucleotide sequence ID" value="NZ_VIGW01000003.1"/>
</dbReference>
<evidence type="ECO:0000313" key="4">
    <source>
        <dbReference type="EMBL" id="TWS20039.1"/>
    </source>
</evidence>
<dbReference type="GO" id="GO:0004190">
    <property type="term" value="F:aspartic-type endopeptidase activity"/>
    <property type="evidence" value="ECO:0007669"/>
    <property type="project" value="InterPro"/>
</dbReference>
<dbReference type="InterPro" id="IPR000045">
    <property type="entry name" value="Prepilin_IV_endopep_pep"/>
</dbReference>
<feature type="transmembrane region" description="Helical" evidence="2">
    <location>
        <begin position="6"/>
        <end position="22"/>
    </location>
</feature>
<dbReference type="GO" id="GO:0005886">
    <property type="term" value="C:plasma membrane"/>
    <property type="evidence" value="ECO:0007669"/>
    <property type="project" value="TreeGrafter"/>
</dbReference>
<gene>
    <name evidence="4" type="ORF">FK529_07820</name>
</gene>
<organism evidence="4 5">
    <name type="scientific">Tsukamurella asaccharolytica</name>
    <dbReference type="NCBI Taxonomy" id="2592067"/>
    <lineage>
        <taxon>Bacteria</taxon>
        <taxon>Bacillati</taxon>
        <taxon>Actinomycetota</taxon>
        <taxon>Actinomycetes</taxon>
        <taxon>Mycobacteriales</taxon>
        <taxon>Tsukamurellaceae</taxon>
        <taxon>Tsukamurella</taxon>
    </lineage>
</organism>
<dbReference type="InterPro" id="IPR050882">
    <property type="entry name" value="Prepilin_peptidase/N-MTase"/>
</dbReference>
<accession>A0A5C5RA97</accession>
<sequence length="139" mass="13940">MEWGLFGGVFLAWCAALCWFDVRERRLPNLLTLPAASVALAGALWVVVDGALAPLIGAVLWTAVNGAAFLGRGMGAGDVKLAPTLGAVVAAAGGVPSVLLAILGAQLLTLAWALSARDRTVPHGPAMIAAAVLAAGFAA</sequence>
<keyword evidence="5" id="KW-1185">Reference proteome</keyword>
<comment type="caution">
    <text evidence="4">The sequence shown here is derived from an EMBL/GenBank/DDBJ whole genome shotgun (WGS) entry which is preliminary data.</text>
</comment>
<feature type="transmembrane region" description="Helical" evidence="2">
    <location>
        <begin position="29"/>
        <end position="48"/>
    </location>
</feature>
<name>A0A5C5RA97_9ACTN</name>
<feature type="transmembrane region" description="Helical" evidence="2">
    <location>
        <begin position="120"/>
        <end position="138"/>
    </location>
</feature>
<proteinExistence type="inferred from homology"/>
<dbReference type="PANTHER" id="PTHR30487">
    <property type="entry name" value="TYPE 4 PREPILIN-LIKE PROTEINS LEADER PEPTIDE-PROCESSING ENZYME"/>
    <property type="match status" value="1"/>
</dbReference>